<evidence type="ECO:0000256" key="1">
    <source>
        <dbReference type="ARBA" id="ARBA00022529"/>
    </source>
</evidence>
<reference evidence="5" key="1">
    <citation type="submission" date="2025-08" db="UniProtKB">
        <authorList>
            <consortium name="RefSeq"/>
        </authorList>
    </citation>
    <scope>IDENTIFICATION</scope>
    <source>
        <tissue evidence="5">Testes</tissue>
    </source>
</reference>
<sequence length="243" mass="27995">MERNGVLGWNVNSEVVIADRPFPWLEHMKAERYCYAPRKGLLRNKKWDYKVDKEFIRRWEGFTTEGHVPDDDGIIPGGHGVVIGYGVDLGTFTNTTYFKHLGLTKDVIERLELYVGLRGDKAKEVLQSNPLTLSSEDAAELSERVMERKISEIAEIYDGYIDDKGNRNFQTFDQLTLAQKTVIASIFYQYGATRKIPTLWKQLTNQWWKNAATNLRNFDDKFPERRKAEAELLTSDDGALSLH</sequence>
<organism evidence="4 5">
    <name type="scientific">Saccoglossus kowalevskii</name>
    <name type="common">Acorn worm</name>
    <dbReference type="NCBI Taxonomy" id="10224"/>
    <lineage>
        <taxon>Eukaryota</taxon>
        <taxon>Metazoa</taxon>
        <taxon>Hemichordata</taxon>
        <taxon>Enteropneusta</taxon>
        <taxon>Harrimaniidae</taxon>
        <taxon>Saccoglossus</taxon>
    </lineage>
</organism>
<dbReference type="SUPFAM" id="SSF53955">
    <property type="entry name" value="Lysozyme-like"/>
    <property type="match status" value="1"/>
</dbReference>
<evidence type="ECO:0000259" key="3">
    <source>
        <dbReference type="Pfam" id="PF16754"/>
    </source>
</evidence>
<evidence type="ECO:0000313" key="4">
    <source>
        <dbReference type="Proteomes" id="UP000694865"/>
    </source>
</evidence>
<dbReference type="Gene3D" id="1.10.530.40">
    <property type="match status" value="1"/>
</dbReference>
<proteinExistence type="predicted"/>
<keyword evidence="2" id="KW-0081">Bacteriolytic enzyme</keyword>
<evidence type="ECO:0000256" key="2">
    <source>
        <dbReference type="ARBA" id="ARBA00022638"/>
    </source>
</evidence>
<gene>
    <name evidence="5" type="primary">LOC100370623</name>
</gene>
<dbReference type="InterPro" id="IPR031922">
    <property type="entry name" value="Pesticin_C"/>
</dbReference>
<protein>
    <submittedName>
        <fullName evidence="5">Uncharacterized protein LOC100370623</fullName>
    </submittedName>
</protein>
<keyword evidence="1" id="KW-0929">Antimicrobial</keyword>
<dbReference type="CDD" id="cd16902">
    <property type="entry name" value="pesticin_lyz"/>
    <property type="match status" value="1"/>
</dbReference>
<dbReference type="Proteomes" id="UP000694865">
    <property type="component" value="Unplaced"/>
</dbReference>
<dbReference type="RefSeq" id="XP_002739943.1">
    <property type="nucleotide sequence ID" value="XM_002739897.2"/>
</dbReference>
<dbReference type="GeneID" id="100370623"/>
<name>A0ABM0GY45_SACKO</name>
<evidence type="ECO:0000313" key="5">
    <source>
        <dbReference type="RefSeq" id="XP_002739943.1"/>
    </source>
</evidence>
<dbReference type="Pfam" id="PF16754">
    <property type="entry name" value="Pesticin"/>
    <property type="match status" value="1"/>
</dbReference>
<dbReference type="InterPro" id="IPR023346">
    <property type="entry name" value="Lysozyme-like_dom_sf"/>
</dbReference>
<accession>A0ABM0GY45</accession>
<dbReference type="InterPro" id="IPR023347">
    <property type="entry name" value="Lysozyme_dom_sf"/>
</dbReference>
<keyword evidence="4" id="KW-1185">Reference proteome</keyword>
<feature type="domain" description="Pesticin C-terminal" evidence="3">
    <location>
        <begin position="50"/>
        <end position="209"/>
    </location>
</feature>